<sequence length="71" mass="7242">MLPKWPPCPLLSARLAPAAEPSKKATGVLAVNAALVPVRLEIPQSLADAGSLFARAGSTRAADRLLAQPAG</sequence>
<evidence type="ECO:0000313" key="2">
    <source>
        <dbReference type="Proteomes" id="UP000673691"/>
    </source>
</evidence>
<dbReference type="Proteomes" id="UP000673691">
    <property type="component" value="Unassembled WGS sequence"/>
</dbReference>
<dbReference type="AlphaFoldDB" id="A0A8H8DMK3"/>
<evidence type="ECO:0000313" key="1">
    <source>
        <dbReference type="EMBL" id="KAG5463778.1"/>
    </source>
</evidence>
<keyword evidence="2" id="KW-1185">Reference proteome</keyword>
<organism evidence="1 2">
    <name type="scientific">Olpidium bornovanus</name>
    <dbReference type="NCBI Taxonomy" id="278681"/>
    <lineage>
        <taxon>Eukaryota</taxon>
        <taxon>Fungi</taxon>
        <taxon>Fungi incertae sedis</taxon>
        <taxon>Olpidiomycota</taxon>
        <taxon>Olpidiomycotina</taxon>
        <taxon>Olpidiomycetes</taxon>
        <taxon>Olpidiales</taxon>
        <taxon>Olpidiaceae</taxon>
        <taxon>Olpidium</taxon>
    </lineage>
</organism>
<name>A0A8H8DMK3_9FUNG</name>
<reference evidence="1 2" key="1">
    <citation type="journal article" name="Sci. Rep.">
        <title>Genome-scale phylogenetic analyses confirm Olpidium as the closest living zoosporic fungus to the non-flagellated, terrestrial fungi.</title>
        <authorList>
            <person name="Chang Y."/>
            <person name="Rochon D."/>
            <person name="Sekimoto S."/>
            <person name="Wang Y."/>
            <person name="Chovatia M."/>
            <person name="Sandor L."/>
            <person name="Salamov A."/>
            <person name="Grigoriev I.V."/>
            <person name="Stajich J.E."/>
            <person name="Spatafora J.W."/>
        </authorList>
    </citation>
    <scope>NUCLEOTIDE SEQUENCE [LARGE SCALE GENOMIC DNA]</scope>
    <source>
        <strain evidence="1">S191</strain>
    </source>
</reference>
<dbReference type="EMBL" id="JAEFCI010000092">
    <property type="protein sequence ID" value="KAG5463778.1"/>
    <property type="molecule type" value="Genomic_DNA"/>
</dbReference>
<proteinExistence type="predicted"/>
<accession>A0A8H8DMK3</accession>
<comment type="caution">
    <text evidence="1">The sequence shown here is derived from an EMBL/GenBank/DDBJ whole genome shotgun (WGS) entry which is preliminary data.</text>
</comment>
<gene>
    <name evidence="1" type="ORF">BJ554DRAFT_664</name>
</gene>
<protein>
    <submittedName>
        <fullName evidence="1">Uncharacterized protein</fullName>
    </submittedName>
</protein>